<keyword evidence="12" id="KW-1185">Reference proteome</keyword>
<evidence type="ECO:0000313" key="12">
    <source>
        <dbReference type="Proteomes" id="UP000570288"/>
    </source>
</evidence>
<dbReference type="FunFam" id="3.30.160.60:FF:002343">
    <property type="entry name" value="Zinc finger protein 33A"/>
    <property type="match status" value="1"/>
</dbReference>
<feature type="non-terminal residue" evidence="11">
    <location>
        <position position="68"/>
    </location>
</feature>
<dbReference type="EMBL" id="VYZR01258008">
    <property type="protein sequence ID" value="NXS03461.1"/>
    <property type="molecule type" value="Genomic_DNA"/>
</dbReference>
<dbReference type="SUPFAM" id="SSF57667">
    <property type="entry name" value="beta-beta-alpha zinc fingers"/>
    <property type="match status" value="1"/>
</dbReference>
<dbReference type="GO" id="GO:0008270">
    <property type="term" value="F:zinc ion binding"/>
    <property type="evidence" value="ECO:0007669"/>
    <property type="project" value="UniProtKB-KW"/>
</dbReference>
<gene>
    <name evidence="11" type="primary">Znf175</name>
    <name evidence="11" type="ORF">OXYMAD_R03988</name>
</gene>
<comment type="subcellular location">
    <subcellularLocation>
        <location evidence="1">Nucleus</location>
    </subcellularLocation>
</comment>
<comment type="caution">
    <text evidence="11">The sequence shown here is derived from an EMBL/GenBank/DDBJ whole genome shotgun (WGS) entry which is preliminary data.</text>
</comment>
<dbReference type="InterPro" id="IPR036236">
    <property type="entry name" value="Znf_C2H2_sf"/>
</dbReference>
<evidence type="ECO:0000256" key="8">
    <source>
        <dbReference type="ARBA" id="ARBA00023242"/>
    </source>
</evidence>
<dbReference type="OrthoDB" id="9411774at2759"/>
<feature type="domain" description="C2H2-type" evidence="10">
    <location>
        <begin position="21"/>
        <end position="48"/>
    </location>
</feature>
<evidence type="ECO:0000256" key="3">
    <source>
        <dbReference type="ARBA" id="ARBA00022737"/>
    </source>
</evidence>
<dbReference type="SMART" id="SM00355">
    <property type="entry name" value="ZnF_C2H2"/>
    <property type="match status" value="1"/>
</dbReference>
<dbReference type="InterPro" id="IPR013087">
    <property type="entry name" value="Znf_C2H2_type"/>
</dbReference>
<keyword evidence="7" id="KW-0804">Transcription</keyword>
<dbReference type="PROSITE" id="PS00028">
    <property type="entry name" value="ZINC_FINGER_C2H2_1"/>
    <property type="match status" value="1"/>
</dbReference>
<dbReference type="AlphaFoldDB" id="A0A7L2R2J5"/>
<evidence type="ECO:0000256" key="4">
    <source>
        <dbReference type="ARBA" id="ARBA00022771"/>
    </source>
</evidence>
<evidence type="ECO:0000259" key="10">
    <source>
        <dbReference type="PROSITE" id="PS50157"/>
    </source>
</evidence>
<feature type="non-terminal residue" evidence="11">
    <location>
        <position position="1"/>
    </location>
</feature>
<dbReference type="PROSITE" id="PS50157">
    <property type="entry name" value="ZINC_FINGER_C2H2_2"/>
    <property type="match status" value="1"/>
</dbReference>
<evidence type="ECO:0000313" key="11">
    <source>
        <dbReference type="EMBL" id="NXS03461.1"/>
    </source>
</evidence>
<keyword evidence="6" id="KW-0805">Transcription regulation</keyword>
<evidence type="ECO:0000256" key="6">
    <source>
        <dbReference type="ARBA" id="ARBA00023015"/>
    </source>
</evidence>
<dbReference type="PANTHER" id="PTHR47772:SF12">
    <property type="entry name" value="RB-ASSOCIATED KRAB ZINC FINGER-RELATED"/>
    <property type="match status" value="1"/>
</dbReference>
<keyword evidence="2" id="KW-0479">Metal-binding</keyword>
<evidence type="ECO:0000256" key="2">
    <source>
        <dbReference type="ARBA" id="ARBA00022723"/>
    </source>
</evidence>
<dbReference type="InterPro" id="IPR050636">
    <property type="entry name" value="C2H2-ZF_domain-containing"/>
</dbReference>
<evidence type="ECO:0000256" key="1">
    <source>
        <dbReference type="ARBA" id="ARBA00004123"/>
    </source>
</evidence>
<sequence length="68" mass="7406">RFAQKPNLLAHQKTHLGRQPFTCLECPKRFKSKLSLRVHQRVHTGTPGAAPGTLDPAGSPFPCALCGE</sequence>
<keyword evidence="8" id="KW-0539">Nucleus</keyword>
<organism evidence="11 12">
    <name type="scientific">Oxylabes madagascariensis</name>
    <name type="common">white-throated Oxylabes</name>
    <dbReference type="NCBI Taxonomy" id="98144"/>
    <lineage>
        <taxon>Eukaryota</taxon>
        <taxon>Metazoa</taxon>
        <taxon>Chordata</taxon>
        <taxon>Craniata</taxon>
        <taxon>Vertebrata</taxon>
        <taxon>Euteleostomi</taxon>
        <taxon>Archelosauria</taxon>
        <taxon>Archosauria</taxon>
        <taxon>Dinosauria</taxon>
        <taxon>Saurischia</taxon>
        <taxon>Theropoda</taxon>
        <taxon>Coelurosauria</taxon>
        <taxon>Aves</taxon>
        <taxon>Neognathae</taxon>
        <taxon>Neoaves</taxon>
        <taxon>Telluraves</taxon>
        <taxon>Australaves</taxon>
        <taxon>Passeriformes</taxon>
        <taxon>Sylvioidea</taxon>
        <taxon>Timaliidae</taxon>
        <taxon>Oxylabes</taxon>
    </lineage>
</organism>
<dbReference type="PANTHER" id="PTHR47772">
    <property type="entry name" value="ZINC FINGER PROTEIN 200"/>
    <property type="match status" value="1"/>
</dbReference>
<dbReference type="Gene3D" id="3.30.160.60">
    <property type="entry name" value="Classic Zinc Finger"/>
    <property type="match status" value="2"/>
</dbReference>
<protein>
    <submittedName>
        <fullName evidence="11">ZN175 protein</fullName>
    </submittedName>
</protein>
<dbReference type="GO" id="GO:0005634">
    <property type="term" value="C:nucleus"/>
    <property type="evidence" value="ECO:0007669"/>
    <property type="project" value="UniProtKB-SubCell"/>
</dbReference>
<keyword evidence="3" id="KW-0677">Repeat</keyword>
<keyword evidence="4 9" id="KW-0863">Zinc-finger</keyword>
<reference evidence="11 12" key="1">
    <citation type="submission" date="2019-09" db="EMBL/GenBank/DDBJ databases">
        <title>Bird 10,000 Genomes (B10K) Project - Family phase.</title>
        <authorList>
            <person name="Zhang G."/>
        </authorList>
    </citation>
    <scope>NUCLEOTIDE SEQUENCE [LARGE SCALE GENOMIC DNA]</scope>
    <source>
        <strain evidence="11">B10K-DU-002-81</strain>
    </source>
</reference>
<dbReference type="Proteomes" id="UP000570288">
    <property type="component" value="Unassembled WGS sequence"/>
</dbReference>
<keyword evidence="5" id="KW-0862">Zinc</keyword>
<evidence type="ECO:0000256" key="5">
    <source>
        <dbReference type="ARBA" id="ARBA00022833"/>
    </source>
</evidence>
<accession>A0A7L2R2J5</accession>
<evidence type="ECO:0000256" key="9">
    <source>
        <dbReference type="PROSITE-ProRule" id="PRU00042"/>
    </source>
</evidence>
<proteinExistence type="predicted"/>
<dbReference type="Pfam" id="PF00096">
    <property type="entry name" value="zf-C2H2"/>
    <property type="match status" value="1"/>
</dbReference>
<evidence type="ECO:0000256" key="7">
    <source>
        <dbReference type="ARBA" id="ARBA00023163"/>
    </source>
</evidence>
<name>A0A7L2R2J5_9PASS</name>